<dbReference type="PANTHER" id="PTHR13847">
    <property type="entry name" value="SARCOSINE DEHYDROGENASE-RELATED"/>
    <property type="match status" value="1"/>
</dbReference>
<dbReference type="STRING" id="1121391.SAMN02745206_03724"/>
<dbReference type="Gene3D" id="3.50.50.60">
    <property type="entry name" value="FAD/NAD(P)-binding domain"/>
    <property type="match status" value="2"/>
</dbReference>
<dbReference type="GO" id="GO:0016491">
    <property type="term" value="F:oxidoreductase activity"/>
    <property type="evidence" value="ECO:0007669"/>
    <property type="project" value="UniProtKB-KW"/>
</dbReference>
<dbReference type="EMBL" id="FQVB01000066">
    <property type="protein sequence ID" value="SHG35070.1"/>
    <property type="molecule type" value="Genomic_DNA"/>
</dbReference>
<dbReference type="Pfam" id="PF01266">
    <property type="entry name" value="DAO"/>
    <property type="match status" value="1"/>
</dbReference>
<evidence type="ECO:0000313" key="3">
    <source>
        <dbReference type="EMBL" id="SHG35070.1"/>
    </source>
</evidence>
<protein>
    <submittedName>
        <fullName evidence="3">D-amino-acid dehydrogenase</fullName>
    </submittedName>
</protein>
<sequence length="401" mass="43032">MGLMTAYYLAGEGAAVTVLEKGRLPAGSSYGNAGLIVPSHLQPLCSPGNVREGLRHLLNPTGPFSIHLSPNLRRWAWLAGFVRNSTAAHVNYAAGVYRELAERSLALHDELARKAGSVYEYAREGLLCLYETRQALEAAAREAEELTRAGRPARILDERAVREMVPAAAPSVIGGVLQEPDGKLQPAAFVSWLADQVRRAGGHILEETEVFGASFAGKAVRRLQTTKGPVEADQVVLAAGAWTGRVAAMLGRPLPVEAAKGFSITYDRPSGAPSLPLLLEEARVAVTPFADSLRLAGVLELAGLDDRLSSARIHAMERDLRRSLPGLGSLKVREVWRGFRPCTPDGLPFIGRLRRPQNVWVATGHATKGIFLGPVTGELTARLLSGSPPDSALLKALHPNR</sequence>
<proteinExistence type="predicted"/>
<dbReference type="SUPFAM" id="SSF51905">
    <property type="entry name" value="FAD/NAD(P)-binding domain"/>
    <property type="match status" value="1"/>
</dbReference>
<dbReference type="Proteomes" id="UP000184076">
    <property type="component" value="Unassembled WGS sequence"/>
</dbReference>
<accession>A0A1M5J4E4</accession>
<organism evidence="3 4">
    <name type="scientific">Desulfacinum infernum DSM 9756</name>
    <dbReference type="NCBI Taxonomy" id="1121391"/>
    <lineage>
        <taxon>Bacteria</taxon>
        <taxon>Pseudomonadati</taxon>
        <taxon>Thermodesulfobacteriota</taxon>
        <taxon>Syntrophobacteria</taxon>
        <taxon>Syntrophobacterales</taxon>
        <taxon>Syntrophobacteraceae</taxon>
        <taxon>Desulfacinum</taxon>
    </lineage>
</organism>
<name>A0A1M5J4E4_9BACT</name>
<gene>
    <name evidence="3" type="ORF">SAMN02745206_03724</name>
</gene>
<dbReference type="Gene3D" id="3.30.9.10">
    <property type="entry name" value="D-Amino Acid Oxidase, subunit A, domain 2"/>
    <property type="match status" value="1"/>
</dbReference>
<dbReference type="AlphaFoldDB" id="A0A1M5J4E4"/>
<dbReference type="SUPFAM" id="SSF54373">
    <property type="entry name" value="FAD-linked reductases, C-terminal domain"/>
    <property type="match status" value="1"/>
</dbReference>
<keyword evidence="4" id="KW-1185">Reference proteome</keyword>
<reference evidence="4" key="1">
    <citation type="submission" date="2016-11" db="EMBL/GenBank/DDBJ databases">
        <authorList>
            <person name="Varghese N."/>
            <person name="Submissions S."/>
        </authorList>
    </citation>
    <scope>NUCLEOTIDE SEQUENCE [LARGE SCALE GENOMIC DNA]</scope>
    <source>
        <strain evidence="4">DSM 9756</strain>
    </source>
</reference>
<evidence type="ECO:0000256" key="1">
    <source>
        <dbReference type="ARBA" id="ARBA00023002"/>
    </source>
</evidence>
<dbReference type="InterPro" id="IPR006076">
    <property type="entry name" value="FAD-dep_OxRdtase"/>
</dbReference>
<keyword evidence="1" id="KW-0560">Oxidoreductase</keyword>
<evidence type="ECO:0000259" key="2">
    <source>
        <dbReference type="Pfam" id="PF01266"/>
    </source>
</evidence>
<dbReference type="InterPro" id="IPR036188">
    <property type="entry name" value="FAD/NAD-bd_sf"/>
</dbReference>
<dbReference type="PANTHER" id="PTHR13847:SF289">
    <property type="entry name" value="GLYCINE OXIDASE"/>
    <property type="match status" value="1"/>
</dbReference>
<dbReference type="GO" id="GO:0005737">
    <property type="term" value="C:cytoplasm"/>
    <property type="evidence" value="ECO:0007669"/>
    <property type="project" value="TreeGrafter"/>
</dbReference>
<evidence type="ECO:0000313" key="4">
    <source>
        <dbReference type="Proteomes" id="UP000184076"/>
    </source>
</evidence>
<feature type="domain" description="FAD dependent oxidoreductase" evidence="2">
    <location>
        <begin position="1"/>
        <end position="383"/>
    </location>
</feature>